<feature type="compositionally biased region" description="Polar residues" evidence="1">
    <location>
        <begin position="206"/>
        <end position="218"/>
    </location>
</feature>
<comment type="caution">
    <text evidence="3">The sequence shown here is derived from an EMBL/GenBank/DDBJ whole genome shotgun (WGS) entry which is preliminary data.</text>
</comment>
<dbReference type="SMART" id="SM00327">
    <property type="entry name" value="VWA"/>
    <property type="match status" value="1"/>
</dbReference>
<organism evidence="3 4">
    <name type="scientific">Mucilaginibacter dorajii</name>
    <dbReference type="NCBI Taxonomy" id="692994"/>
    <lineage>
        <taxon>Bacteria</taxon>
        <taxon>Pseudomonadati</taxon>
        <taxon>Bacteroidota</taxon>
        <taxon>Sphingobacteriia</taxon>
        <taxon>Sphingobacteriales</taxon>
        <taxon>Sphingobacteriaceae</taxon>
        <taxon>Mucilaginibacter</taxon>
    </lineage>
</organism>
<name>A0ABP7QPQ8_9SPHI</name>
<evidence type="ECO:0000259" key="2">
    <source>
        <dbReference type="PROSITE" id="PS50234"/>
    </source>
</evidence>
<dbReference type="Gene3D" id="3.40.50.410">
    <property type="entry name" value="von Willebrand factor, type A domain"/>
    <property type="match status" value="1"/>
</dbReference>
<dbReference type="InterPro" id="IPR036465">
    <property type="entry name" value="vWFA_dom_sf"/>
</dbReference>
<dbReference type="EMBL" id="BAAAZC010000029">
    <property type="protein sequence ID" value="GAA3985796.1"/>
    <property type="molecule type" value="Genomic_DNA"/>
</dbReference>
<accession>A0ABP7QPQ8</accession>
<dbReference type="Pfam" id="PF00092">
    <property type="entry name" value="VWA"/>
    <property type="match status" value="1"/>
</dbReference>
<dbReference type="PROSITE" id="PS50234">
    <property type="entry name" value="VWFA"/>
    <property type="match status" value="1"/>
</dbReference>
<keyword evidence="4" id="KW-1185">Reference proteome</keyword>
<dbReference type="RefSeq" id="WP_259089274.1">
    <property type="nucleotide sequence ID" value="NZ_BAAAZC010000029.1"/>
</dbReference>
<gene>
    <name evidence="3" type="ORF">GCM10022210_42560</name>
</gene>
<dbReference type="SUPFAM" id="SSF53300">
    <property type="entry name" value="vWA-like"/>
    <property type="match status" value="1"/>
</dbReference>
<feature type="domain" description="VWFA" evidence="2">
    <location>
        <begin position="28"/>
        <end position="206"/>
    </location>
</feature>
<dbReference type="InterPro" id="IPR011392">
    <property type="entry name" value="Tellurite-R_TerY"/>
</dbReference>
<protein>
    <submittedName>
        <fullName evidence="3">VWA domain-containing protein</fullName>
    </submittedName>
</protein>
<proteinExistence type="predicted"/>
<sequence length="226" mass="24743">MSMDEYVSFEQIPFGSDDFANNPESRCPCLLLLDTSGSMGGMPIQQLNEGVLTLKSELINDPLASKRVEVAIVTFGPVSLKQDFTTVDNFFPQPLNAEGDTPIGAAIATGIDMIAKRKQVYKENGVGYYKPWIILITDGAPTDSWHHAADLVREGEERNSFAFFAIGVEGASMDTLAKLSVRSPIKLKGLMFREFFLWLSSSMKMVSSKNPGTPTQLLPPSGWGEV</sequence>
<evidence type="ECO:0000313" key="3">
    <source>
        <dbReference type="EMBL" id="GAA3985796.1"/>
    </source>
</evidence>
<dbReference type="InterPro" id="IPR002035">
    <property type="entry name" value="VWF_A"/>
</dbReference>
<dbReference type="PIRSF" id="PIRSF020634">
    <property type="entry name" value="TerY_vWA"/>
    <property type="match status" value="1"/>
</dbReference>
<evidence type="ECO:0000256" key="1">
    <source>
        <dbReference type="SAM" id="MobiDB-lite"/>
    </source>
</evidence>
<feature type="region of interest" description="Disordered" evidence="1">
    <location>
        <begin position="206"/>
        <end position="226"/>
    </location>
</feature>
<reference evidence="4" key="1">
    <citation type="journal article" date="2019" name="Int. J. Syst. Evol. Microbiol.">
        <title>The Global Catalogue of Microorganisms (GCM) 10K type strain sequencing project: providing services to taxonomists for standard genome sequencing and annotation.</title>
        <authorList>
            <consortium name="The Broad Institute Genomics Platform"/>
            <consortium name="The Broad Institute Genome Sequencing Center for Infectious Disease"/>
            <person name="Wu L."/>
            <person name="Ma J."/>
        </authorList>
    </citation>
    <scope>NUCLEOTIDE SEQUENCE [LARGE SCALE GENOMIC DNA]</scope>
    <source>
        <strain evidence="4">JCM 16601</strain>
    </source>
</reference>
<dbReference type="Proteomes" id="UP001500742">
    <property type="component" value="Unassembled WGS sequence"/>
</dbReference>
<evidence type="ECO:0000313" key="4">
    <source>
        <dbReference type="Proteomes" id="UP001500742"/>
    </source>
</evidence>